<evidence type="ECO:0000256" key="6">
    <source>
        <dbReference type="SAM" id="Coils"/>
    </source>
</evidence>
<keyword evidence="3 8" id="KW-0812">Transmembrane</keyword>
<evidence type="ECO:0000313" key="11">
    <source>
        <dbReference type="Proteomes" id="UP000243679"/>
    </source>
</evidence>
<evidence type="ECO:0000313" key="10">
    <source>
        <dbReference type="EMBL" id="BAW80598.1"/>
    </source>
</evidence>
<comment type="subcellular location">
    <subcellularLocation>
        <location evidence="1">Cell membrane</location>
        <topology evidence="1">Multi-pass membrane protein</topology>
    </subcellularLocation>
</comment>
<dbReference type="KEGG" id="ntt:TAO_1228"/>
<sequence>MDKIWSQIYGYWCGIQHYRWYGILGAWVIAIVGWAYVIHMPNKYESTARVYVDTESLLRPLLSGLAVQPNVEQRLSIMTQTLLSQPNLDKVIQQTDMDLSIKTPKEKEILLKELKQAIKLQVSKDNLYQISYEASESQLARRVVQSILNIFVEKTLGSSQSDSTNARQFIEQQIKVYEELLNSSEKELMDFKREHVGLMPSEKGDYYQRLQGELEKLEDAHTKFNIAKSRREAIKRQLGGEAPVIGFGSSYEAGSIKDPIGSITGAGDMRIQLLQEQLNEALLKYTDKHPDVTALKETIAMLRRKKDESPSKNSANNKMNDASGGEAEKYQPEINLSPLAGNFYYQQMQVSLAEADAEIATQKARIDALDKSVSHLRELVDTIPKVEVELAVLTRDYGVYKKNYEQLLARRESAKIGGNVDESPENVKFRIVDPPTEPVIPSSPKRPLLITAVLFVAIGAGAAFAFLLSQLKLVFYTRENLEDTTGVPVLGIVSVAISGGDLRKKRADIIYFFSALGVLVAGYGLLIANYLFNIQLFSMVKKLVS</sequence>
<feature type="transmembrane region" description="Helical" evidence="8">
    <location>
        <begin position="448"/>
        <end position="468"/>
    </location>
</feature>
<dbReference type="GO" id="GO:0004713">
    <property type="term" value="F:protein tyrosine kinase activity"/>
    <property type="evidence" value="ECO:0007669"/>
    <property type="project" value="TreeGrafter"/>
</dbReference>
<feature type="region of interest" description="Disordered" evidence="7">
    <location>
        <begin position="303"/>
        <end position="328"/>
    </location>
</feature>
<evidence type="ECO:0000256" key="4">
    <source>
        <dbReference type="ARBA" id="ARBA00022989"/>
    </source>
</evidence>
<feature type="domain" description="Polysaccharide chain length determinant N-terminal" evidence="9">
    <location>
        <begin position="21"/>
        <end position="94"/>
    </location>
</feature>
<evidence type="ECO:0000256" key="5">
    <source>
        <dbReference type="ARBA" id="ARBA00023136"/>
    </source>
</evidence>
<dbReference type="EMBL" id="AP014836">
    <property type="protein sequence ID" value="BAW80598.1"/>
    <property type="molecule type" value="Genomic_DNA"/>
</dbReference>
<organism evidence="10 11">
    <name type="scientific">Candidatus Nitrosoglobus terrae</name>
    <dbReference type="NCBI Taxonomy" id="1630141"/>
    <lineage>
        <taxon>Bacteria</taxon>
        <taxon>Pseudomonadati</taxon>
        <taxon>Pseudomonadota</taxon>
        <taxon>Gammaproteobacteria</taxon>
        <taxon>Chromatiales</taxon>
        <taxon>Chromatiaceae</taxon>
        <taxon>Candidatus Nitrosoglobus</taxon>
    </lineage>
</organism>
<evidence type="ECO:0000256" key="8">
    <source>
        <dbReference type="SAM" id="Phobius"/>
    </source>
</evidence>
<dbReference type="InterPro" id="IPR014345">
    <property type="entry name" value="XrtA_polysacc_chain"/>
</dbReference>
<feature type="compositionally biased region" description="Polar residues" evidence="7">
    <location>
        <begin position="311"/>
        <end position="320"/>
    </location>
</feature>
<evidence type="ECO:0000256" key="3">
    <source>
        <dbReference type="ARBA" id="ARBA00022692"/>
    </source>
</evidence>
<evidence type="ECO:0000256" key="7">
    <source>
        <dbReference type="SAM" id="MobiDB-lite"/>
    </source>
</evidence>
<feature type="transmembrane region" description="Helical" evidence="8">
    <location>
        <begin position="20"/>
        <end position="39"/>
    </location>
</feature>
<dbReference type="InterPro" id="IPR003856">
    <property type="entry name" value="LPS_length_determ_N"/>
</dbReference>
<dbReference type="Pfam" id="PF02706">
    <property type="entry name" value="Wzz"/>
    <property type="match status" value="1"/>
</dbReference>
<gene>
    <name evidence="10" type="ORF">TAO_1228</name>
</gene>
<dbReference type="Proteomes" id="UP000243679">
    <property type="component" value="Chromosome"/>
</dbReference>
<name>A0A1Q2SN78_9GAMM</name>
<evidence type="ECO:0000256" key="2">
    <source>
        <dbReference type="ARBA" id="ARBA00022475"/>
    </source>
</evidence>
<dbReference type="PANTHER" id="PTHR32309:SF13">
    <property type="entry name" value="FERRIC ENTEROBACTIN TRANSPORT PROTEIN FEPE"/>
    <property type="match status" value="1"/>
</dbReference>
<keyword evidence="11" id="KW-1185">Reference proteome</keyword>
<protein>
    <submittedName>
        <fullName evidence="10">Polysaccharide chain length determinant protein</fullName>
    </submittedName>
</protein>
<keyword evidence="5 8" id="KW-0472">Membrane</keyword>
<dbReference type="OrthoDB" id="9795292at2"/>
<keyword evidence="2" id="KW-1003">Cell membrane</keyword>
<accession>A0A1Q2SN78</accession>
<feature type="transmembrane region" description="Helical" evidence="8">
    <location>
        <begin position="509"/>
        <end position="532"/>
    </location>
</feature>
<proteinExistence type="predicted"/>
<reference evidence="10 11" key="1">
    <citation type="journal article" date="2017" name="ISME J.">
        <title>An acid-tolerant ammonia-oxidizing ?-proteobacterium from soil.</title>
        <authorList>
            <person name="Hayatsu M."/>
            <person name="Tago K."/>
            <person name="Uchiyama I."/>
            <person name="Toyoda A."/>
            <person name="Wang Y."/>
            <person name="Shimomura Y."/>
            <person name="Okubo T."/>
            <person name="Kurisu F."/>
            <person name="Hirono Y."/>
            <person name="Nonaka K."/>
            <person name="Akiyama H."/>
            <person name="Itoh T."/>
            <person name="Takami H."/>
        </authorList>
    </citation>
    <scope>NUCLEOTIDE SEQUENCE [LARGE SCALE GENOMIC DNA]</scope>
    <source>
        <strain evidence="10 11">TAO100</strain>
    </source>
</reference>
<dbReference type="InterPro" id="IPR050445">
    <property type="entry name" value="Bact_polysacc_biosynth/exp"/>
</dbReference>
<evidence type="ECO:0000256" key="1">
    <source>
        <dbReference type="ARBA" id="ARBA00004651"/>
    </source>
</evidence>
<evidence type="ECO:0000259" key="9">
    <source>
        <dbReference type="Pfam" id="PF02706"/>
    </source>
</evidence>
<keyword evidence="6" id="KW-0175">Coiled coil</keyword>
<dbReference type="GO" id="GO:0005886">
    <property type="term" value="C:plasma membrane"/>
    <property type="evidence" value="ECO:0007669"/>
    <property type="project" value="UniProtKB-SubCell"/>
</dbReference>
<keyword evidence="4 8" id="KW-1133">Transmembrane helix</keyword>
<feature type="coiled-coil region" evidence="6">
    <location>
        <begin position="345"/>
        <end position="372"/>
    </location>
</feature>
<feature type="coiled-coil region" evidence="6">
    <location>
        <begin position="167"/>
        <end position="227"/>
    </location>
</feature>
<dbReference type="RefSeq" id="WP_096527125.1">
    <property type="nucleotide sequence ID" value="NZ_AP014836.1"/>
</dbReference>
<dbReference type="NCBIfam" id="TIGR03007">
    <property type="entry name" value="pepcterm_ChnLen"/>
    <property type="match status" value="1"/>
</dbReference>
<dbReference type="PANTHER" id="PTHR32309">
    <property type="entry name" value="TYROSINE-PROTEIN KINASE"/>
    <property type="match status" value="1"/>
</dbReference>
<dbReference type="AlphaFoldDB" id="A0A1Q2SN78"/>